<sequence length="171" mass="20161">MLSRQYALKKYAELLGLPEEDTICINLEKSTYNSTIRKTNDLGDVPAAENRFFVNRYKHTFLKIKHNLLYSPTLKERILNGDLKPKSVLELSHQGLWPDGPYAHLLEKNIRENMKKDWVTNMINDPKYKGMFRCNRCKSYKTTFYQMQTRSADEPMTVFVTCHNCNSRWKS</sequence>
<dbReference type="PROSITE" id="PS00466">
    <property type="entry name" value="ZF_TFIIS_1"/>
    <property type="match status" value="1"/>
</dbReference>
<evidence type="ECO:0000313" key="6">
    <source>
        <dbReference type="EMBL" id="QOR60292.1"/>
    </source>
</evidence>
<keyword evidence="1" id="KW-0479">Metal-binding</keyword>
<feature type="domain" description="TFIIS-type" evidence="5">
    <location>
        <begin position="130"/>
        <end position="170"/>
    </location>
</feature>
<dbReference type="Gene3D" id="2.20.25.10">
    <property type="match status" value="1"/>
</dbReference>
<evidence type="ECO:0000256" key="3">
    <source>
        <dbReference type="ARBA" id="ARBA00022833"/>
    </source>
</evidence>
<dbReference type="EMBL" id="MK522035">
    <property type="protein sequence ID" value="QOR60292.1"/>
    <property type="molecule type" value="Genomic_DNA"/>
</dbReference>
<keyword evidence="3" id="KW-0862">Zinc</keyword>
<organism evidence="6">
    <name type="scientific">Bathycoccus sp. RCC716 virus 1</name>
    <dbReference type="NCBI Taxonomy" id="2530038"/>
    <lineage>
        <taxon>Viruses</taxon>
        <taxon>Varidnaviria</taxon>
        <taxon>Bamfordvirae</taxon>
        <taxon>Nucleocytoviricota</taxon>
        <taxon>Megaviricetes</taxon>
        <taxon>Algavirales</taxon>
        <taxon>Phycodnaviridae</taxon>
        <taxon>Prasinovirus</taxon>
    </lineage>
</organism>
<dbReference type="PANTHER" id="PTHR11477">
    <property type="entry name" value="TRANSCRIPTION FACTOR S-II ZINC FINGER DOMAIN-CONTAINING PROTEIN"/>
    <property type="match status" value="1"/>
</dbReference>
<protein>
    <recommendedName>
        <fullName evidence="5">TFIIS-type domain-containing protein</fullName>
    </recommendedName>
</protein>
<reference evidence="6" key="1">
    <citation type="submission" date="2019-02" db="EMBL/GenBank/DDBJ databases">
        <authorList>
            <person name="Bachy C."/>
            <person name="Yung C.-M."/>
            <person name="Roux S."/>
            <person name="Sullivan M.B."/>
            <person name="Worden A.Z."/>
        </authorList>
    </citation>
    <scope>NUCLEOTIDE SEQUENCE</scope>
    <source>
        <strain evidence="6">BII-V1</strain>
    </source>
</reference>
<name>A0A7S6NY45_9PHYC</name>
<evidence type="ECO:0000256" key="4">
    <source>
        <dbReference type="PROSITE-ProRule" id="PRU00472"/>
    </source>
</evidence>
<dbReference type="SUPFAM" id="SSF57783">
    <property type="entry name" value="Zinc beta-ribbon"/>
    <property type="match status" value="1"/>
</dbReference>
<dbReference type="InterPro" id="IPR001222">
    <property type="entry name" value="Znf_TFIIS"/>
</dbReference>
<dbReference type="CDD" id="cd13749">
    <property type="entry name" value="Zn-ribbon_TFIIS"/>
    <property type="match status" value="1"/>
</dbReference>
<keyword evidence="2 4" id="KW-0863">Zinc-finger</keyword>
<evidence type="ECO:0000256" key="2">
    <source>
        <dbReference type="ARBA" id="ARBA00022771"/>
    </source>
</evidence>
<dbReference type="PANTHER" id="PTHR11477:SF0">
    <property type="entry name" value="IP08861P-RELATED"/>
    <property type="match status" value="1"/>
</dbReference>
<dbReference type="GO" id="GO:0008270">
    <property type="term" value="F:zinc ion binding"/>
    <property type="evidence" value="ECO:0007669"/>
    <property type="project" value="UniProtKB-KW"/>
</dbReference>
<evidence type="ECO:0000259" key="5">
    <source>
        <dbReference type="PROSITE" id="PS51133"/>
    </source>
</evidence>
<dbReference type="SMART" id="SM00440">
    <property type="entry name" value="ZnF_C2C2"/>
    <property type="match status" value="1"/>
</dbReference>
<dbReference type="GO" id="GO:0003676">
    <property type="term" value="F:nucleic acid binding"/>
    <property type="evidence" value="ECO:0007669"/>
    <property type="project" value="InterPro"/>
</dbReference>
<proteinExistence type="predicted"/>
<accession>A0A7S6NY45</accession>
<dbReference type="GO" id="GO:0006351">
    <property type="term" value="P:DNA-templated transcription"/>
    <property type="evidence" value="ECO:0007669"/>
    <property type="project" value="InterPro"/>
</dbReference>
<evidence type="ECO:0000256" key="1">
    <source>
        <dbReference type="ARBA" id="ARBA00022723"/>
    </source>
</evidence>
<dbReference type="Pfam" id="PF01096">
    <property type="entry name" value="Zn_ribbon_TFIIS"/>
    <property type="match status" value="1"/>
</dbReference>
<dbReference type="PROSITE" id="PS51133">
    <property type="entry name" value="ZF_TFIIS_2"/>
    <property type="match status" value="1"/>
</dbReference>